<feature type="binding site" evidence="7">
    <location>
        <begin position="37"/>
        <end position="43"/>
    </location>
    <ligand>
        <name>NAD(+)</name>
        <dbReference type="ChEBI" id="CHEBI:57540"/>
    </ligand>
</feature>
<dbReference type="GO" id="GO:0006099">
    <property type="term" value="P:tricarboxylic acid cycle"/>
    <property type="evidence" value="ECO:0007669"/>
    <property type="project" value="UniProtKB-KW"/>
</dbReference>
<feature type="binding site" evidence="7">
    <location>
        <position position="131"/>
    </location>
    <ligand>
        <name>NAD(+)</name>
        <dbReference type="ChEBI" id="CHEBI:57540"/>
    </ligand>
</feature>
<dbReference type="Gene3D" id="3.90.110.10">
    <property type="entry name" value="Lactate dehydrogenase/glycoside hydrolase, family 4, C-terminal"/>
    <property type="match status" value="1"/>
</dbReference>
<dbReference type="GO" id="GO:0006108">
    <property type="term" value="P:malate metabolic process"/>
    <property type="evidence" value="ECO:0007669"/>
    <property type="project" value="InterPro"/>
</dbReference>
<dbReference type="Pfam" id="PF02866">
    <property type="entry name" value="Ldh_1_C"/>
    <property type="match status" value="1"/>
</dbReference>
<reference evidence="12 13" key="1">
    <citation type="journal article" date="2023" name="Nat. Commun.">
        <title>Origin of minicircular mitochondrial genomes in red algae.</title>
        <authorList>
            <person name="Lee Y."/>
            <person name="Cho C.H."/>
            <person name="Lee Y.M."/>
            <person name="Park S.I."/>
            <person name="Yang J.H."/>
            <person name="West J.A."/>
            <person name="Bhattacharya D."/>
            <person name="Yoon H.S."/>
        </authorList>
    </citation>
    <scope>NUCLEOTIDE SEQUENCE [LARGE SCALE GENOMIC DNA]</scope>
    <source>
        <strain evidence="12 13">CCMP1338</strain>
        <tissue evidence="12">Whole cell</tissue>
    </source>
</reference>
<name>A0AAV8UTT0_9RHOD</name>
<evidence type="ECO:0000256" key="9">
    <source>
        <dbReference type="RuleBase" id="RU003405"/>
    </source>
</evidence>
<evidence type="ECO:0000256" key="3">
    <source>
        <dbReference type="ARBA" id="ARBA00023002"/>
    </source>
</evidence>
<evidence type="ECO:0000256" key="1">
    <source>
        <dbReference type="ARBA" id="ARBA00009613"/>
    </source>
</evidence>
<dbReference type="Gene3D" id="3.40.50.720">
    <property type="entry name" value="NAD(P)-binding Rossmann-like Domain"/>
    <property type="match status" value="1"/>
</dbReference>
<dbReference type="HAMAP" id="MF_01517">
    <property type="entry name" value="Malate_dehydrog_2"/>
    <property type="match status" value="1"/>
</dbReference>
<dbReference type="InterPro" id="IPR001236">
    <property type="entry name" value="Lactate/malate_DH_N"/>
</dbReference>
<dbReference type="PIRSF" id="PIRSF000102">
    <property type="entry name" value="Lac_mal_DH"/>
    <property type="match status" value="1"/>
</dbReference>
<feature type="binding site" evidence="6">
    <location>
        <position position="188"/>
    </location>
    <ligand>
        <name>substrate</name>
    </ligand>
</feature>
<keyword evidence="9" id="KW-0816">Tricarboxylic acid cycle</keyword>
<dbReference type="EMBL" id="JAMWBK010000004">
    <property type="protein sequence ID" value="KAJ8905944.1"/>
    <property type="molecule type" value="Genomic_DNA"/>
</dbReference>
<gene>
    <name evidence="12" type="ORF">NDN08_002445</name>
</gene>
<feature type="domain" description="Lactate/malate dehydrogenase C-terminal" evidence="11">
    <location>
        <begin position="182"/>
        <end position="349"/>
    </location>
</feature>
<comment type="similarity">
    <text evidence="1">Belongs to the LDH/MDH superfamily. MDH type 2 family.</text>
</comment>
<keyword evidence="4 7" id="KW-0520">NAD</keyword>
<feature type="binding site" evidence="7">
    <location>
        <begin position="155"/>
        <end position="157"/>
    </location>
    <ligand>
        <name>NAD(+)</name>
        <dbReference type="ChEBI" id="CHEBI:57540"/>
    </ligand>
</feature>
<keyword evidence="13" id="KW-1185">Reference proteome</keyword>
<organism evidence="12 13">
    <name type="scientific">Rhodosorus marinus</name>
    <dbReference type="NCBI Taxonomy" id="101924"/>
    <lineage>
        <taxon>Eukaryota</taxon>
        <taxon>Rhodophyta</taxon>
        <taxon>Stylonematophyceae</taxon>
        <taxon>Stylonematales</taxon>
        <taxon>Stylonemataceae</taxon>
        <taxon>Rhodosorus</taxon>
    </lineage>
</organism>
<dbReference type="Pfam" id="PF00056">
    <property type="entry name" value="Ldh_1_N"/>
    <property type="match status" value="1"/>
</dbReference>
<dbReference type="InterPro" id="IPR010945">
    <property type="entry name" value="Malate_DH_type2"/>
</dbReference>
<dbReference type="GO" id="GO:0030060">
    <property type="term" value="F:L-malate dehydrogenase (NAD+) activity"/>
    <property type="evidence" value="ECO:0007669"/>
    <property type="project" value="UniProtKB-EC"/>
</dbReference>
<sequence>MALSQAVGRVGRSLLSSSSSRAMSMSVKPAMNVAVTGAAGQIGYAALMRIANGELLGKDQPINLKLIEVPQGLKPLKGVMMEIQDGAFPLLNSVVGTADLSEGFGDADVCLLIGARPRGPGMERKDLMSANASIFKDQGKAINKSAKKTAKVLVVGNPANTNALVLSANAPNLDPKHIHAMTRLDQNRALGQMALKLGIGVSDIEKLCIWGNHSSTQYPDITHATAMIDGKKVRLSDVIDSKWYSETFLPTVQKRGAAIITARGASSAASAGNSAIDHVRDLFLGSGSAWQSIAVASDGSYGIPKGLVYSIPCLCPGDGKFTMVKDLKVDEYSKKMMSATAKELVEERDMVRHLL</sequence>
<feature type="active site" description="Proton acceptor" evidence="5">
    <location>
        <position position="213"/>
    </location>
</feature>
<keyword evidence="3 8" id="KW-0560">Oxidoreductase</keyword>
<proteinExistence type="inferred from homology"/>
<comment type="catalytic activity">
    <reaction evidence="9">
        <text>(S)-malate + NAD(+) = oxaloacetate + NADH + H(+)</text>
        <dbReference type="Rhea" id="RHEA:21432"/>
        <dbReference type="ChEBI" id="CHEBI:15378"/>
        <dbReference type="ChEBI" id="CHEBI:15589"/>
        <dbReference type="ChEBI" id="CHEBI:16452"/>
        <dbReference type="ChEBI" id="CHEBI:57540"/>
        <dbReference type="ChEBI" id="CHEBI:57945"/>
        <dbReference type="EC" id="1.1.1.37"/>
    </reaction>
</comment>
<dbReference type="InterPro" id="IPR001557">
    <property type="entry name" value="L-lactate/malate_DH"/>
</dbReference>
<dbReference type="SUPFAM" id="SSF51735">
    <property type="entry name" value="NAD(P)-binding Rossmann-fold domains"/>
    <property type="match status" value="1"/>
</dbReference>
<dbReference type="PANTHER" id="PTHR23382">
    <property type="entry name" value="MALATE DEHYDROGENASE"/>
    <property type="match status" value="1"/>
</dbReference>
<evidence type="ECO:0000313" key="12">
    <source>
        <dbReference type="EMBL" id="KAJ8905944.1"/>
    </source>
</evidence>
<evidence type="ECO:0000256" key="6">
    <source>
        <dbReference type="PIRSR" id="PIRSR000102-2"/>
    </source>
</evidence>
<evidence type="ECO:0000256" key="7">
    <source>
        <dbReference type="PIRSR" id="PIRSR000102-3"/>
    </source>
</evidence>
<evidence type="ECO:0000259" key="11">
    <source>
        <dbReference type="Pfam" id="PF02866"/>
    </source>
</evidence>
<feature type="binding site" evidence="6">
    <location>
        <position position="124"/>
    </location>
    <ligand>
        <name>substrate</name>
    </ligand>
</feature>
<dbReference type="InterPro" id="IPR036291">
    <property type="entry name" value="NAD(P)-bd_dom_sf"/>
</dbReference>
<dbReference type="EC" id="1.1.1.37" evidence="2 9"/>
<dbReference type="Proteomes" id="UP001157974">
    <property type="component" value="Unassembled WGS sequence"/>
</dbReference>
<dbReference type="InterPro" id="IPR022383">
    <property type="entry name" value="Lactate/malate_DH_C"/>
</dbReference>
<evidence type="ECO:0000256" key="4">
    <source>
        <dbReference type="ARBA" id="ARBA00023027"/>
    </source>
</evidence>
<feature type="binding site" evidence="6">
    <location>
        <position position="157"/>
    </location>
    <ligand>
        <name>substrate</name>
    </ligand>
</feature>
<accession>A0AAV8UTT0</accession>
<comment type="caution">
    <text evidence="12">The sequence shown here is derived from an EMBL/GenBank/DDBJ whole genome shotgun (WGS) entry which is preliminary data.</text>
</comment>
<evidence type="ECO:0000256" key="2">
    <source>
        <dbReference type="ARBA" id="ARBA00012995"/>
    </source>
</evidence>
<evidence type="ECO:0000256" key="8">
    <source>
        <dbReference type="RuleBase" id="RU003369"/>
    </source>
</evidence>
<dbReference type="SUPFAM" id="SSF56327">
    <property type="entry name" value="LDH C-terminal domain-like"/>
    <property type="match status" value="1"/>
</dbReference>
<dbReference type="InterPro" id="IPR001252">
    <property type="entry name" value="Malate_DH_AS"/>
</dbReference>
<dbReference type="FunFam" id="3.40.50.720:FF:000010">
    <property type="entry name" value="Malate dehydrogenase"/>
    <property type="match status" value="1"/>
</dbReference>
<protein>
    <recommendedName>
        <fullName evidence="2 9">Malate dehydrogenase</fullName>
        <ecNumber evidence="2 9">1.1.1.37</ecNumber>
    </recommendedName>
</protein>
<dbReference type="FunFam" id="3.90.110.10:FF:000002">
    <property type="entry name" value="Malate dehydrogenase"/>
    <property type="match status" value="1"/>
</dbReference>
<feature type="domain" description="Lactate/malate dehydrogenase N-terminal" evidence="10">
    <location>
        <begin position="31"/>
        <end position="176"/>
    </location>
</feature>
<dbReference type="NCBIfam" id="NF003916">
    <property type="entry name" value="PRK05442.1"/>
    <property type="match status" value="1"/>
</dbReference>
<evidence type="ECO:0000259" key="10">
    <source>
        <dbReference type="Pfam" id="PF00056"/>
    </source>
</evidence>
<dbReference type="PROSITE" id="PS00068">
    <property type="entry name" value="MDH"/>
    <property type="match status" value="1"/>
</dbReference>
<dbReference type="NCBIfam" id="TIGR01759">
    <property type="entry name" value="MalateDH-SF1"/>
    <property type="match status" value="1"/>
</dbReference>
<dbReference type="InterPro" id="IPR015955">
    <property type="entry name" value="Lactate_DH/Glyco_Ohase_4_C"/>
</dbReference>
<feature type="binding site" evidence="6">
    <location>
        <position position="118"/>
    </location>
    <ligand>
        <name>substrate</name>
    </ligand>
</feature>
<evidence type="ECO:0000256" key="5">
    <source>
        <dbReference type="PIRSR" id="PIRSR000102-1"/>
    </source>
</evidence>
<evidence type="ECO:0000313" key="13">
    <source>
        <dbReference type="Proteomes" id="UP001157974"/>
    </source>
</evidence>
<dbReference type="AlphaFoldDB" id="A0AAV8UTT0"/>